<comment type="similarity">
    <text evidence="1">Belongs to the protein kinase superfamily. AGC Ser/Thr protein kinase family.</text>
</comment>
<evidence type="ECO:0000256" key="2">
    <source>
        <dbReference type="ARBA" id="ARBA00012513"/>
    </source>
</evidence>
<evidence type="ECO:0000256" key="10">
    <source>
        <dbReference type="PROSITE-ProRule" id="PRU10141"/>
    </source>
</evidence>
<feature type="region of interest" description="Disordered" evidence="12">
    <location>
        <begin position="1079"/>
        <end position="1146"/>
    </location>
</feature>
<dbReference type="Gene3D" id="3.30.200.20">
    <property type="entry name" value="Phosphorylase Kinase, domain 1"/>
    <property type="match status" value="1"/>
</dbReference>
<evidence type="ECO:0000256" key="1">
    <source>
        <dbReference type="ARBA" id="ARBA00009903"/>
    </source>
</evidence>
<feature type="coiled-coil region" evidence="11">
    <location>
        <begin position="2778"/>
        <end position="2807"/>
    </location>
</feature>
<evidence type="ECO:0000256" key="4">
    <source>
        <dbReference type="ARBA" id="ARBA00022679"/>
    </source>
</evidence>
<dbReference type="PROSITE" id="PS00107">
    <property type="entry name" value="PROTEIN_KINASE_ATP"/>
    <property type="match status" value="1"/>
</dbReference>
<dbReference type="SUPFAM" id="SSF56112">
    <property type="entry name" value="Protein kinase-like (PK-like)"/>
    <property type="match status" value="1"/>
</dbReference>
<dbReference type="CDD" id="cd05579">
    <property type="entry name" value="STKc_MAST_like"/>
    <property type="match status" value="1"/>
</dbReference>
<dbReference type="PROSITE" id="PS00108">
    <property type="entry name" value="PROTEIN_KINASE_ST"/>
    <property type="match status" value="1"/>
</dbReference>
<dbReference type="OrthoDB" id="162894at2759"/>
<feature type="compositionally biased region" description="Basic and acidic residues" evidence="12">
    <location>
        <begin position="1726"/>
        <end position="1737"/>
    </location>
</feature>
<dbReference type="InParanoid" id="I7M7F3"/>
<keyword evidence="7 10" id="KW-0067">ATP-binding</keyword>
<keyword evidence="3" id="KW-0723">Serine/threonine-protein kinase</keyword>
<dbReference type="Gene3D" id="1.10.510.10">
    <property type="entry name" value="Transferase(Phosphotransferase) domain 1"/>
    <property type="match status" value="2"/>
</dbReference>
<feature type="region of interest" description="Disordered" evidence="12">
    <location>
        <begin position="1012"/>
        <end position="1032"/>
    </location>
</feature>
<dbReference type="Proteomes" id="UP000009168">
    <property type="component" value="Unassembled WGS sequence"/>
</dbReference>
<dbReference type="GeneID" id="7829477"/>
<feature type="compositionally biased region" description="Basic residues" evidence="12">
    <location>
        <begin position="2313"/>
        <end position="2327"/>
    </location>
</feature>
<keyword evidence="6 14" id="KW-0418">Kinase</keyword>
<feature type="compositionally biased region" description="Basic and acidic residues" evidence="12">
    <location>
        <begin position="516"/>
        <end position="525"/>
    </location>
</feature>
<dbReference type="PROSITE" id="PS50011">
    <property type="entry name" value="PROTEIN_KINASE_DOM"/>
    <property type="match status" value="1"/>
</dbReference>
<feature type="region of interest" description="Disordered" evidence="12">
    <location>
        <begin position="1719"/>
        <end position="1744"/>
    </location>
</feature>
<feature type="compositionally biased region" description="Low complexity" evidence="12">
    <location>
        <begin position="1622"/>
        <end position="1636"/>
    </location>
</feature>
<dbReference type="EC" id="2.7.11.1" evidence="2"/>
<feature type="region of interest" description="Disordered" evidence="12">
    <location>
        <begin position="508"/>
        <end position="533"/>
    </location>
</feature>
<feature type="compositionally biased region" description="Polar residues" evidence="12">
    <location>
        <begin position="2193"/>
        <end position="2205"/>
    </location>
</feature>
<evidence type="ECO:0000256" key="11">
    <source>
        <dbReference type="SAM" id="Coils"/>
    </source>
</evidence>
<evidence type="ECO:0000256" key="3">
    <source>
        <dbReference type="ARBA" id="ARBA00022527"/>
    </source>
</evidence>
<feature type="compositionally biased region" description="Polar residues" evidence="12">
    <location>
        <begin position="1546"/>
        <end position="1577"/>
    </location>
</feature>
<feature type="compositionally biased region" description="Basic and acidic residues" evidence="12">
    <location>
        <begin position="1124"/>
        <end position="1139"/>
    </location>
</feature>
<keyword evidence="4" id="KW-0808">Transferase</keyword>
<proteinExistence type="inferred from homology"/>
<dbReference type="SMART" id="SM00220">
    <property type="entry name" value="S_TKc"/>
    <property type="match status" value="1"/>
</dbReference>
<feature type="compositionally biased region" description="Low complexity" evidence="12">
    <location>
        <begin position="2277"/>
        <end position="2293"/>
    </location>
</feature>
<feature type="region of interest" description="Disordered" evidence="12">
    <location>
        <begin position="1775"/>
        <end position="1815"/>
    </location>
</feature>
<dbReference type="GO" id="GO:0004674">
    <property type="term" value="F:protein serine/threonine kinase activity"/>
    <property type="evidence" value="ECO:0007669"/>
    <property type="project" value="UniProtKB-KW"/>
</dbReference>
<name>I7M7F3_TETTS</name>
<feature type="domain" description="Protein kinase" evidence="13">
    <location>
        <begin position="2441"/>
        <end position="2760"/>
    </location>
</feature>
<feature type="region of interest" description="Disordered" evidence="12">
    <location>
        <begin position="2184"/>
        <end position="2205"/>
    </location>
</feature>
<feature type="region of interest" description="Disordered" evidence="12">
    <location>
        <begin position="1622"/>
        <end position="1647"/>
    </location>
</feature>
<evidence type="ECO:0000256" key="7">
    <source>
        <dbReference type="ARBA" id="ARBA00022840"/>
    </source>
</evidence>
<keyword evidence="15" id="KW-1185">Reference proteome</keyword>
<dbReference type="KEGG" id="tet:TTHERM_00295090"/>
<evidence type="ECO:0000259" key="13">
    <source>
        <dbReference type="PROSITE" id="PS50011"/>
    </source>
</evidence>
<dbReference type="eggNOG" id="KOG0606">
    <property type="taxonomic scope" value="Eukaryota"/>
</dbReference>
<evidence type="ECO:0000256" key="5">
    <source>
        <dbReference type="ARBA" id="ARBA00022741"/>
    </source>
</evidence>
<feature type="compositionally biased region" description="Low complexity" evidence="12">
    <location>
        <begin position="1579"/>
        <end position="1595"/>
    </location>
</feature>
<organism evidence="14 15">
    <name type="scientific">Tetrahymena thermophila (strain SB210)</name>
    <dbReference type="NCBI Taxonomy" id="312017"/>
    <lineage>
        <taxon>Eukaryota</taxon>
        <taxon>Sar</taxon>
        <taxon>Alveolata</taxon>
        <taxon>Ciliophora</taxon>
        <taxon>Intramacronucleata</taxon>
        <taxon>Oligohymenophorea</taxon>
        <taxon>Hymenostomatida</taxon>
        <taxon>Tetrahymenina</taxon>
        <taxon>Tetrahymenidae</taxon>
        <taxon>Tetrahymena</taxon>
    </lineage>
</organism>
<dbReference type="InterPro" id="IPR008271">
    <property type="entry name" value="Ser/Thr_kinase_AS"/>
</dbReference>
<evidence type="ECO:0000256" key="9">
    <source>
        <dbReference type="ARBA" id="ARBA00048679"/>
    </source>
</evidence>
<feature type="compositionally biased region" description="Polar residues" evidence="12">
    <location>
        <begin position="1108"/>
        <end position="1123"/>
    </location>
</feature>
<dbReference type="EMBL" id="GG662740">
    <property type="protein sequence ID" value="EAR92896.2"/>
    <property type="molecule type" value="Genomic_DNA"/>
</dbReference>
<feature type="region of interest" description="Disordered" evidence="12">
    <location>
        <begin position="2268"/>
        <end position="2338"/>
    </location>
</feature>
<evidence type="ECO:0000313" key="15">
    <source>
        <dbReference type="Proteomes" id="UP000009168"/>
    </source>
</evidence>
<dbReference type="InterPro" id="IPR000719">
    <property type="entry name" value="Prot_kinase_dom"/>
</dbReference>
<dbReference type="InterPro" id="IPR017441">
    <property type="entry name" value="Protein_kinase_ATP_BS"/>
</dbReference>
<dbReference type="RefSeq" id="XP_001013141.2">
    <property type="nucleotide sequence ID" value="XM_001013141.3"/>
</dbReference>
<evidence type="ECO:0000313" key="14">
    <source>
        <dbReference type="EMBL" id="EAR92896.2"/>
    </source>
</evidence>
<keyword evidence="11" id="KW-0175">Coiled coil</keyword>
<feature type="binding site" evidence="10">
    <location>
        <position position="2470"/>
    </location>
    <ligand>
        <name>ATP</name>
        <dbReference type="ChEBI" id="CHEBI:30616"/>
    </ligand>
</feature>
<evidence type="ECO:0000256" key="8">
    <source>
        <dbReference type="ARBA" id="ARBA00047899"/>
    </source>
</evidence>
<comment type="catalytic activity">
    <reaction evidence="9">
        <text>L-seryl-[protein] + ATP = O-phospho-L-seryl-[protein] + ADP + H(+)</text>
        <dbReference type="Rhea" id="RHEA:17989"/>
        <dbReference type="Rhea" id="RHEA-COMP:9863"/>
        <dbReference type="Rhea" id="RHEA-COMP:11604"/>
        <dbReference type="ChEBI" id="CHEBI:15378"/>
        <dbReference type="ChEBI" id="CHEBI:29999"/>
        <dbReference type="ChEBI" id="CHEBI:30616"/>
        <dbReference type="ChEBI" id="CHEBI:83421"/>
        <dbReference type="ChEBI" id="CHEBI:456216"/>
        <dbReference type="EC" id="2.7.11.1"/>
    </reaction>
</comment>
<dbReference type="PANTHER" id="PTHR45637">
    <property type="entry name" value="FLIPPASE KINASE 1-RELATED"/>
    <property type="match status" value="1"/>
</dbReference>
<feature type="compositionally biased region" description="Low complexity" evidence="12">
    <location>
        <begin position="1787"/>
        <end position="1807"/>
    </location>
</feature>
<evidence type="ECO:0000256" key="12">
    <source>
        <dbReference type="SAM" id="MobiDB-lite"/>
    </source>
</evidence>
<keyword evidence="5 10" id="KW-0547">Nucleotide-binding</keyword>
<dbReference type="FunFam" id="1.10.510.10:FF:000604">
    <property type="entry name" value="AGC protein kinase"/>
    <property type="match status" value="1"/>
</dbReference>
<sequence length="2888" mass="333092">MHFKFIRIEDDSVLPICGCSYHRYYGTKNDSIIWDHDEKKKSCINQMDKRIFWFDSTNNLRSGRSSIIIPQQSQTAFDSRSMNRLSLTHFGTDHLKYQKQNCSQFDYLQEITDIQEDSYIKMSAPSLVNIEGDQDTETSSIKKIRFQNSIIKKARLRSYSLSDDLQRDFFTTQDSLNFGRMFKDLCQQSKENIKNLIPLIYRQYIAKKSQQTIRLMLEDLLNICMNYYHTPHTKILNYTQSQMAEDLFQIENQIMQEIMEKPATELSTSKLNTNLMKSHTEIDNTIRNRINSSKYSFDKSSFQDLAVKQVEFLIDIINLLRFSIAKLIYFYQMYVLITREEFSEEDTIEIKQVEKKVGTLEANKLINKRKQIRQNPEYTDNLMKIDEFVFDGFIKQDILLKEKKILRQFFKKRIVMWIQDYTQKLQEIQINESEMITCRICDKAFDVHIINEHTENCQKMAEIRKQIIELDINLKQISEEAYKVQQKYNTQKYLQKNKRRGTGIFHIRKYQQETSDDGKSSDNTKKNTGQIPKNFQSLVNSKKYKRCSSLNSEQMLNFKNKIQSEESINYSLDSPSLTNTNNLITINSLKDVGIYSFQQGKSAALIENQRERQASFQSKKYPRLQDKECIHNSDRCFQQTKKSNDFDSSEEEQSKKFKYKDHSYEDLERRFDEHLNNINLMNKNNDNRTPRSLIDNQFQNFDVDEDDADFQISQVIQKRKQQNEIEKIDTKKKNIFEMKYLQLPEVIEESNVLSSKFQSSVGINPQNTQNSNSTGIQGLSIEKVESNYQINLIQNKVQNLQSSTSVNPNNLLNQLNSQGLLGVQSSNGSNKNSNKTIQIQINTGSSDDCSLKYIQNQSSQFVNGQEQNDDKINYQNSNKYVETVQIPTSNTIIKDYNENGLPRIDEAIKEDSKFTTILEVDSRFESRQNSMTYNSQTKNFNSNQNSVNILHLDNIIGGDSRQINSSSESADDYQNIQHIKIHEEDSLSNDTNENRNQVNEVNLNSIKKLRDSVTQSPKSLKNEKLAPDSMNVESFSQEIIKKKQSSTQIEPIRISNELDIISEDPFEKSPNLKKRITDSANRANEKCQKKGKQSGSSLMQEEQEVQEQDINNQDSQNITQRNKLSIDKNTSDSKNKSNKELLPPPKKIQRKISDLIEGLYDTYSEKNLDLISNNIANVQPQSNKSAQGGSVNFKSDFFGIGHTTTSNTNFTPTNQVGQVVFINSDDQQLNISPQNYQVPVLIQNNLSTSEDQLFGIKLKIQESQSDFQQQQQQQQTGGFFQNRLVSKSPLNGSLLIGRPNYSPLNAILKSEELTTPPKDNGPHFFIFNQNRATPKQISLTSSQNNNVLPALIQQSSGSQTYSNGQINANINNNPINTSNSNMSISGGQDQLASPFLFHNLKPDIIDDSDILLNSKELAQVNEMKYLNQQQVLLNLYKQQQQFDYTNLKQQIQNFDANSQTKILDERDKQFDVDLLNLVESQEATTEQHPKFENIRGDIFLDEIKKQKLEEKLNLLYSKQVQEEDNEEGSCIFPTQYAMGSYRKSMCSDQQNQSRQMNNSGIRQKQQSFGQPPSNKGSISKVQQQESQSNNQVKQNYSPDEVILASPTSSSKTSSLQSIKYSDASSMLQSSNQSPSSSKKKKQSEGDNQFSLNQKILKRSSNKSQLDQLDQLSSTSKESYDVVQRILEEESKALKSLEALIPIHNRLQHLEEEMKTVQSSLLVSRRGSIDKSNQERSRSNSNQNQFINNASQFSISKLNDLMLSQTEEDILIRQKRGSFQSSKGDIRNSQGSSQNSQQQYPYSSTTTPAQKTSKFGQIKRAQTMLPNDLDNISSLDIKQPQEDNESSQNHGSNKNVQIFVGVSSKLLKNINSALNYIIQYGEKISKRVELLELNNDIKTQTSLKYSLPEIISETEAVSIVKKMINQLNERIVLQRKIYKLKDSDQKMLTQQAKEAKKRRSSLLNEIKFQFRGQNSNSLNTDQQTSGEFNQYAYQINQEQNSNLSKDAPQMKQYEYNSLNIPQNSFQNTKIPQQNSSKQIKRVNFANNRDNLNSDLSTQIASENTFESIPPNNESTLNNKESTYKKTQFYQNLLQNTNQDYKSGSYSINDSEDNISPELQNSYNGNQTQKSRFVQGMNYLTVQTDRKNINYFDEIQQDYENQNNDLNQNFNTVINNKEITKLKQIEADDEGSPNRIKQNPSPNKKKIFQNQPGSALIRYDQHNKLISSYKNPRIPSNYLKSPCRYQVMPLLHDIHSQKPLINRNMAKQMLKKKTEKQKNQLNSFDSSSSSDYFSDSSERDYQNKKQNSIYDIEKKQKKNKVTQKQKKAKQSIPDLSNSTQITGLSYGSKQQGTLGLNLTSKYSKMQQNFRVDDVLEQAIEKYNQIRMQKELEKDYIQQSQSESSDDGLPTIVKCYSDSDVKHFNADDITFTQQNIMNLGLKDFEFKRLLGVGAFGAVWLVNKKTTKDEYALKIIDCSQQMDRNQQDNLRAETNVFAILTGDHVVKALYSFQYDNYLCFVLDYMSGGDFGQILRWYGRLDESIAKFYLAEIILAIEYLHSKGIIHRDLKPENVLLDKNGHIKLADFGLSEVGLTNKLNKKVIDETDPEVKKQKMYEQLRQDFGIEGLKNENFIVQLKQNPGCDLQNSIRPGGIMKKNRVVGTPDYIPPEVINGESTNNQSIDWWSLGVMVYEFIAGIPPFNDESVEKIFSNIKKGHIEWPDVGYGEDEMTPEAQDLIKKLLNHDYKKRLGANGSQEIKQHKFFQGIQWDKIKKQEAPLLSYLEQEQQEAELESEKQVKKQEQEKQKLEIILKRNTSGRRQTTHIPGMPNLWRVDLLGEMNREEAEKRKIEKIQKENNAKVKVQKLQKLATTLEESQCLLNDNNLLDKFCMN</sequence>
<dbReference type="InterPro" id="IPR011009">
    <property type="entry name" value="Kinase-like_dom_sf"/>
</dbReference>
<feature type="region of interest" description="Disordered" evidence="12">
    <location>
        <begin position="1543"/>
        <end position="1597"/>
    </location>
</feature>
<reference evidence="15" key="1">
    <citation type="journal article" date="2006" name="PLoS Biol.">
        <title>Macronuclear genome sequence of the ciliate Tetrahymena thermophila, a model eukaryote.</title>
        <authorList>
            <person name="Eisen J.A."/>
            <person name="Coyne R.S."/>
            <person name="Wu M."/>
            <person name="Wu D."/>
            <person name="Thiagarajan M."/>
            <person name="Wortman J.R."/>
            <person name="Badger J.H."/>
            <person name="Ren Q."/>
            <person name="Amedeo P."/>
            <person name="Jones K.M."/>
            <person name="Tallon L.J."/>
            <person name="Delcher A.L."/>
            <person name="Salzberg S.L."/>
            <person name="Silva J.C."/>
            <person name="Haas B.J."/>
            <person name="Majoros W.H."/>
            <person name="Farzad M."/>
            <person name="Carlton J.M."/>
            <person name="Smith R.K. Jr."/>
            <person name="Garg J."/>
            <person name="Pearlman R.E."/>
            <person name="Karrer K.M."/>
            <person name="Sun L."/>
            <person name="Manning G."/>
            <person name="Elde N.C."/>
            <person name="Turkewitz A.P."/>
            <person name="Asai D.J."/>
            <person name="Wilkes D.E."/>
            <person name="Wang Y."/>
            <person name="Cai H."/>
            <person name="Collins K."/>
            <person name="Stewart B.A."/>
            <person name="Lee S.R."/>
            <person name="Wilamowska K."/>
            <person name="Weinberg Z."/>
            <person name="Ruzzo W.L."/>
            <person name="Wloga D."/>
            <person name="Gaertig J."/>
            <person name="Frankel J."/>
            <person name="Tsao C.-C."/>
            <person name="Gorovsky M.A."/>
            <person name="Keeling P.J."/>
            <person name="Waller R.F."/>
            <person name="Patron N.J."/>
            <person name="Cherry J.M."/>
            <person name="Stover N.A."/>
            <person name="Krieger C.J."/>
            <person name="del Toro C."/>
            <person name="Ryder H.F."/>
            <person name="Williamson S.C."/>
            <person name="Barbeau R.A."/>
            <person name="Hamilton E.P."/>
            <person name="Orias E."/>
        </authorList>
    </citation>
    <scope>NUCLEOTIDE SEQUENCE [LARGE SCALE GENOMIC DNA]</scope>
    <source>
        <strain evidence="15">SB210</strain>
    </source>
</reference>
<protein>
    <recommendedName>
        <fullName evidence="2">non-specific serine/threonine protein kinase</fullName>
        <ecNumber evidence="2">2.7.11.1</ecNumber>
    </recommendedName>
</protein>
<dbReference type="FunFam" id="1.10.510.10:FF:000340">
    <property type="entry name" value="Serine threonine protein kinase"/>
    <property type="match status" value="1"/>
</dbReference>
<evidence type="ECO:0000256" key="6">
    <source>
        <dbReference type="ARBA" id="ARBA00022777"/>
    </source>
</evidence>
<comment type="catalytic activity">
    <reaction evidence="8">
        <text>L-threonyl-[protein] + ATP = O-phospho-L-threonyl-[protein] + ADP + H(+)</text>
        <dbReference type="Rhea" id="RHEA:46608"/>
        <dbReference type="Rhea" id="RHEA-COMP:11060"/>
        <dbReference type="Rhea" id="RHEA-COMP:11605"/>
        <dbReference type="ChEBI" id="CHEBI:15378"/>
        <dbReference type="ChEBI" id="CHEBI:30013"/>
        <dbReference type="ChEBI" id="CHEBI:30616"/>
        <dbReference type="ChEBI" id="CHEBI:61977"/>
        <dbReference type="ChEBI" id="CHEBI:456216"/>
        <dbReference type="EC" id="2.7.11.1"/>
    </reaction>
</comment>
<dbReference type="GO" id="GO:0005524">
    <property type="term" value="F:ATP binding"/>
    <property type="evidence" value="ECO:0007669"/>
    <property type="project" value="UniProtKB-UniRule"/>
</dbReference>
<dbReference type="Pfam" id="PF00069">
    <property type="entry name" value="Pkinase"/>
    <property type="match status" value="2"/>
</dbReference>
<gene>
    <name evidence="14" type="ORF">TTHERM_00295090</name>
</gene>
<accession>I7M7F3</accession>